<comment type="caution">
    <text evidence="1">The sequence shown here is derived from an EMBL/GenBank/DDBJ whole genome shotgun (WGS) entry which is preliminary data.</text>
</comment>
<sequence>MPTAATTSLTPNESLSVTVVKEGFDSFRVSSLELVSDDIANSYSFRKGRPLDVVFVPEFARTLLTLLLRTPVEDEAVLMPDFAFSHTGIGLSGLSLHAEPDGRVIVMRFKRYVGDMRRVLQFEQSTELSPADMRERIAVDVLEDIISPIFDMLALADMGGRDVLNLHADAIAARLDKVAAQQEELKFFIGLLKRYVAGCQEDAALAGWKPSKDVVPLKRHGSV</sequence>
<name>S9QM71_9RHOB</name>
<evidence type="ECO:0000313" key="2">
    <source>
        <dbReference type="Proteomes" id="UP000015351"/>
    </source>
</evidence>
<dbReference type="STRING" id="1123360.thalar_00878"/>
<organism evidence="1 2">
    <name type="scientific">Litoreibacter arenae DSM 19593</name>
    <dbReference type="NCBI Taxonomy" id="1123360"/>
    <lineage>
        <taxon>Bacteria</taxon>
        <taxon>Pseudomonadati</taxon>
        <taxon>Pseudomonadota</taxon>
        <taxon>Alphaproteobacteria</taxon>
        <taxon>Rhodobacterales</taxon>
        <taxon>Roseobacteraceae</taxon>
        <taxon>Litoreibacter</taxon>
    </lineage>
</organism>
<dbReference type="AlphaFoldDB" id="S9QM71"/>
<dbReference type="Proteomes" id="UP000015351">
    <property type="component" value="Unassembled WGS sequence"/>
</dbReference>
<dbReference type="OrthoDB" id="7869035at2"/>
<dbReference type="EMBL" id="AONI01000008">
    <property type="protein sequence ID" value="EPX80658.1"/>
    <property type="molecule type" value="Genomic_DNA"/>
</dbReference>
<accession>S9QM71</accession>
<dbReference type="HOGENOM" id="CLU_1238940_0_0_5"/>
<gene>
    <name evidence="1" type="ORF">thalar_00878</name>
</gene>
<evidence type="ECO:0000313" key="1">
    <source>
        <dbReference type="EMBL" id="EPX80658.1"/>
    </source>
</evidence>
<dbReference type="eggNOG" id="ENOG5033MKE">
    <property type="taxonomic scope" value="Bacteria"/>
</dbReference>
<reference evidence="2" key="1">
    <citation type="journal article" date="2013" name="Stand. Genomic Sci.">
        <title>Genome sequence of the Litoreibacter arenae type strain (DSM 19593(T)), a member of the Roseobacter clade isolated from sea sand.</title>
        <authorList>
            <person name="Riedel T."/>
            <person name="Fiebig A."/>
            <person name="Petersen J."/>
            <person name="Gronow S."/>
            <person name="Kyrpides N.C."/>
            <person name="Goker M."/>
            <person name="Klenk H.P."/>
        </authorList>
    </citation>
    <scope>NUCLEOTIDE SEQUENCE [LARGE SCALE GENOMIC DNA]</scope>
    <source>
        <strain evidence="2">DSM 19593</strain>
    </source>
</reference>
<proteinExistence type="predicted"/>
<dbReference type="RefSeq" id="WP_021099451.1">
    <property type="nucleotide sequence ID" value="NZ_KE557306.1"/>
</dbReference>
<keyword evidence="2" id="KW-1185">Reference proteome</keyword>
<protein>
    <submittedName>
        <fullName evidence="1">Uncharacterized protein</fullName>
    </submittedName>
</protein>